<name>A0ABR1Z3B9_9PEZI</name>
<comment type="caution">
    <text evidence="1">The sequence shown here is derived from an EMBL/GenBank/DDBJ whole genome shotgun (WGS) entry which is preliminary data.</text>
</comment>
<proteinExistence type="predicted"/>
<gene>
    <name evidence="1" type="ORF">HDK90DRAFT_23956</name>
</gene>
<dbReference type="Proteomes" id="UP001492380">
    <property type="component" value="Unassembled WGS sequence"/>
</dbReference>
<accession>A0ABR1Z3B9</accession>
<keyword evidence="2" id="KW-1185">Reference proteome</keyword>
<sequence>MVLEPVFENWRFCSGRAEEFVRRPSSIKRRLLCTWKTAGRSSENARLVSQISKSNCRFAPLDEKSIPVLALNQPRQQPPRLQTPRPETPRVLYATHYLPPTTSSLSCLLYSIYLPQQRANRLYPGLPCLSRRVSCFNPFRFALTVSLLPPFLPADRPSNGSSRLVLSCPGNSLPSVWVHLGRLGACRPSSGSSIRFEICARKKRWDF</sequence>
<reference evidence="1 2" key="1">
    <citation type="submission" date="2024-04" db="EMBL/GenBank/DDBJ databases">
        <title>Phyllosticta paracitricarpa is synonymous to the EU quarantine fungus P. citricarpa based on phylogenomic analyses.</title>
        <authorList>
            <consortium name="Lawrence Berkeley National Laboratory"/>
            <person name="Van Ingen-Buijs V.A."/>
            <person name="Van Westerhoven A.C."/>
            <person name="Haridas S."/>
            <person name="Skiadas P."/>
            <person name="Martin F."/>
            <person name="Groenewald J.Z."/>
            <person name="Crous P.W."/>
            <person name="Seidl M.F."/>
        </authorList>
    </citation>
    <scope>NUCLEOTIDE SEQUENCE [LARGE SCALE GENOMIC DNA]</scope>
    <source>
        <strain evidence="1 2">CBS 123374</strain>
    </source>
</reference>
<organism evidence="1 2">
    <name type="scientific">Phyllosticta capitalensis</name>
    <dbReference type="NCBI Taxonomy" id="121624"/>
    <lineage>
        <taxon>Eukaryota</taxon>
        <taxon>Fungi</taxon>
        <taxon>Dikarya</taxon>
        <taxon>Ascomycota</taxon>
        <taxon>Pezizomycotina</taxon>
        <taxon>Dothideomycetes</taxon>
        <taxon>Dothideomycetes incertae sedis</taxon>
        <taxon>Botryosphaeriales</taxon>
        <taxon>Phyllostictaceae</taxon>
        <taxon>Phyllosticta</taxon>
    </lineage>
</organism>
<evidence type="ECO:0000313" key="2">
    <source>
        <dbReference type="Proteomes" id="UP001492380"/>
    </source>
</evidence>
<evidence type="ECO:0000313" key="1">
    <source>
        <dbReference type="EMBL" id="KAK8246874.1"/>
    </source>
</evidence>
<protein>
    <submittedName>
        <fullName evidence="1">Uncharacterized protein</fullName>
    </submittedName>
</protein>
<dbReference type="EMBL" id="JBBWRZ010000001">
    <property type="protein sequence ID" value="KAK8246874.1"/>
    <property type="molecule type" value="Genomic_DNA"/>
</dbReference>